<dbReference type="AlphaFoldDB" id="A0A1R0IL91"/>
<keyword evidence="3" id="KW-0808">Transferase</keyword>
<dbReference type="InterPro" id="IPR028098">
    <property type="entry name" value="Glyco_trans_4-like_N"/>
</dbReference>
<dbReference type="Pfam" id="PF13439">
    <property type="entry name" value="Glyco_transf_4"/>
    <property type="match status" value="1"/>
</dbReference>
<evidence type="ECO:0000313" key="4">
    <source>
        <dbReference type="Proteomes" id="UP000242705"/>
    </source>
</evidence>
<dbReference type="InterPro" id="IPR001296">
    <property type="entry name" value="Glyco_trans_1"/>
</dbReference>
<accession>A0A1R0IL91</accession>
<protein>
    <submittedName>
        <fullName evidence="3">Glycosyltransferase family 1 protein</fullName>
    </submittedName>
</protein>
<gene>
    <name evidence="3" type="ORF">C7B47_04815</name>
</gene>
<evidence type="ECO:0000259" key="1">
    <source>
        <dbReference type="Pfam" id="PF00534"/>
    </source>
</evidence>
<comment type="caution">
    <text evidence="3">The sequence shown here is derived from an EMBL/GenBank/DDBJ whole genome shotgun (WGS) entry which is preliminary data.</text>
</comment>
<feature type="domain" description="Glycosyltransferase subfamily 4-like N-terminal" evidence="2">
    <location>
        <begin position="15"/>
        <end position="178"/>
    </location>
</feature>
<dbReference type="InterPro" id="IPR050194">
    <property type="entry name" value="Glycosyltransferase_grp1"/>
</dbReference>
<dbReference type="SUPFAM" id="SSF53756">
    <property type="entry name" value="UDP-Glycosyltransferase/glycogen phosphorylase"/>
    <property type="match status" value="1"/>
</dbReference>
<organism evidence="3 4">
    <name type="scientific">Sulfobacillus thermosulfidooxidans</name>
    <dbReference type="NCBI Taxonomy" id="28034"/>
    <lineage>
        <taxon>Bacteria</taxon>
        <taxon>Bacillati</taxon>
        <taxon>Bacillota</taxon>
        <taxon>Clostridia</taxon>
        <taxon>Eubacteriales</taxon>
        <taxon>Clostridiales Family XVII. Incertae Sedis</taxon>
        <taxon>Sulfobacillus</taxon>
    </lineage>
</organism>
<dbReference type="Gene3D" id="3.40.50.2000">
    <property type="entry name" value="Glycogen Phosphorylase B"/>
    <property type="match status" value="2"/>
</dbReference>
<sequence length="376" mass="41861">MRIAFVTETWRPSTDGVVTRITETVRELKRMGHELFIVAPCGGEPVFEGIPVKSVPTFSVSFVYGGKPWGIPLPRVQKFLDEFRPDVVHVVNPFVLGIAGVYAARRRQYPLVASYHTNIAQYADFYHLGFTKPAIWGLLRMLHNQAVYNLATSEAIMKEITQHGIKNARLWRRGVDLSGFHPRHRNEAMRQRLTGGHADRLIALYVGRIAKEKGLERLLSLFPGNPGVHLALVGDGPAVDYFKQRFERTPTTFVGKLLGEELASAYASADFFVFPSTTETLGLVLLEAMASGLPIVAAESGPSHELIDPSGAGRLFPSTQPYQLAQLVSELLKDRTLLADLGVKARQEAEKWGWKEPTQELEALYEAAIRHVKGHQ</sequence>
<dbReference type="Pfam" id="PF00534">
    <property type="entry name" value="Glycos_transf_1"/>
    <property type="match status" value="1"/>
</dbReference>
<dbReference type="PANTHER" id="PTHR45947">
    <property type="entry name" value="SULFOQUINOVOSYL TRANSFERASE SQD2"/>
    <property type="match status" value="1"/>
</dbReference>
<reference evidence="3 4" key="1">
    <citation type="journal article" date="2014" name="BMC Genomics">
        <title>Comparison of environmental and isolate Sulfobacillus genomes reveals diverse carbon, sulfur, nitrogen, and hydrogen metabolisms.</title>
        <authorList>
            <person name="Justice N.B."/>
            <person name="Norman A."/>
            <person name="Brown C.T."/>
            <person name="Singh A."/>
            <person name="Thomas B.C."/>
            <person name="Banfield J.F."/>
        </authorList>
    </citation>
    <scope>NUCLEOTIDE SEQUENCE [LARGE SCALE GENOMIC DNA]</scope>
    <source>
        <strain evidence="3">AMDSBA5</strain>
    </source>
</reference>
<dbReference type="RefSeq" id="WP_028962733.1">
    <property type="nucleotide sequence ID" value="NZ_MDZD01000009.1"/>
</dbReference>
<dbReference type="PANTHER" id="PTHR45947:SF3">
    <property type="entry name" value="SULFOQUINOVOSYL TRANSFERASE SQD2"/>
    <property type="match status" value="1"/>
</dbReference>
<feature type="domain" description="Glycosyl transferase family 1" evidence="1">
    <location>
        <begin position="199"/>
        <end position="347"/>
    </location>
</feature>
<dbReference type="GO" id="GO:0016757">
    <property type="term" value="F:glycosyltransferase activity"/>
    <property type="evidence" value="ECO:0007669"/>
    <property type="project" value="InterPro"/>
</dbReference>
<dbReference type="CDD" id="cd03814">
    <property type="entry name" value="GT4-like"/>
    <property type="match status" value="1"/>
</dbReference>
<dbReference type="EMBL" id="PXYX01000006">
    <property type="protein sequence ID" value="PSR28492.1"/>
    <property type="molecule type" value="Genomic_DNA"/>
</dbReference>
<dbReference type="Proteomes" id="UP000242705">
    <property type="component" value="Unassembled WGS sequence"/>
</dbReference>
<evidence type="ECO:0000259" key="2">
    <source>
        <dbReference type="Pfam" id="PF13439"/>
    </source>
</evidence>
<name>A0A1R0IL91_SULTH</name>
<evidence type="ECO:0000313" key="3">
    <source>
        <dbReference type="EMBL" id="PSR28492.1"/>
    </source>
</evidence>
<proteinExistence type="predicted"/>